<name>W1YJG2_9ZZZZ</name>
<keyword evidence="5" id="KW-0822">Tryptophan biosynthesis</keyword>
<evidence type="ECO:0000313" key="9">
    <source>
        <dbReference type="EMBL" id="ETJ42496.1"/>
    </source>
</evidence>
<proteinExistence type="predicted"/>
<sequence>SGVIVPDMPFEEKEELASVANKHGVEVVSLIAPTSENRIEMIAKDAEGFVYCVSSLGVTGMRSEIKTDIKSIVETIRKYTDIPVAVGFGISILQLYLY</sequence>
<keyword evidence="7" id="KW-0456">Lyase</keyword>
<keyword evidence="4" id="KW-0028">Amino-acid biosynthesis</keyword>
<dbReference type="AlphaFoldDB" id="W1YJG2"/>
<comment type="subunit">
    <text evidence="2">Tetramer of two alpha and two beta chains.</text>
</comment>
<evidence type="ECO:0000256" key="4">
    <source>
        <dbReference type="ARBA" id="ARBA00022605"/>
    </source>
</evidence>
<dbReference type="EMBL" id="AZMM01003534">
    <property type="protein sequence ID" value="ETJ42496.1"/>
    <property type="molecule type" value="Genomic_DNA"/>
</dbReference>
<evidence type="ECO:0000256" key="2">
    <source>
        <dbReference type="ARBA" id="ARBA00011270"/>
    </source>
</evidence>
<dbReference type="EC" id="4.2.1.20" evidence="3"/>
<protein>
    <recommendedName>
        <fullName evidence="3">tryptophan synthase</fullName>
        <ecNumber evidence="3">4.2.1.20</ecNumber>
    </recommendedName>
</protein>
<dbReference type="GO" id="GO:0004834">
    <property type="term" value="F:tryptophan synthase activity"/>
    <property type="evidence" value="ECO:0007669"/>
    <property type="project" value="UniProtKB-EC"/>
</dbReference>
<dbReference type="InterPro" id="IPR011060">
    <property type="entry name" value="RibuloseP-bd_barrel"/>
</dbReference>
<dbReference type="PANTHER" id="PTHR43406">
    <property type="entry name" value="TRYPTOPHAN SYNTHASE, ALPHA CHAIN"/>
    <property type="match status" value="1"/>
</dbReference>
<dbReference type="CDD" id="cd04724">
    <property type="entry name" value="Tryptophan_synthase_alpha"/>
    <property type="match status" value="1"/>
</dbReference>
<comment type="pathway">
    <text evidence="1">Amino-acid biosynthesis; L-tryptophan biosynthesis; L-tryptophan from chorismate: step 5/5.</text>
</comment>
<evidence type="ECO:0000256" key="7">
    <source>
        <dbReference type="ARBA" id="ARBA00023239"/>
    </source>
</evidence>
<evidence type="ECO:0000256" key="3">
    <source>
        <dbReference type="ARBA" id="ARBA00012043"/>
    </source>
</evidence>
<gene>
    <name evidence="9" type="ORF">Q604_UNBC03534G0001</name>
</gene>
<evidence type="ECO:0000256" key="6">
    <source>
        <dbReference type="ARBA" id="ARBA00023141"/>
    </source>
</evidence>
<reference evidence="9" key="1">
    <citation type="submission" date="2013-12" db="EMBL/GenBank/DDBJ databases">
        <title>A Varibaculum cambriense genome reconstructed from a premature infant gut community with otherwise low bacterial novelty that shifts toward anaerobic metabolism during the third week of life.</title>
        <authorList>
            <person name="Brown C.T."/>
            <person name="Sharon I."/>
            <person name="Thomas B.C."/>
            <person name="Castelle C.J."/>
            <person name="Morowitz M.J."/>
            <person name="Banfield J.F."/>
        </authorList>
    </citation>
    <scope>NUCLEOTIDE SEQUENCE</scope>
</reference>
<dbReference type="Pfam" id="PF00290">
    <property type="entry name" value="Trp_syntA"/>
    <property type="match status" value="1"/>
</dbReference>
<comment type="caution">
    <text evidence="9">The sequence shown here is derived from an EMBL/GenBank/DDBJ whole genome shotgun (WGS) entry which is preliminary data.</text>
</comment>
<dbReference type="GO" id="GO:0005829">
    <property type="term" value="C:cytosol"/>
    <property type="evidence" value="ECO:0007669"/>
    <property type="project" value="TreeGrafter"/>
</dbReference>
<accession>W1YJG2</accession>
<dbReference type="PANTHER" id="PTHR43406:SF1">
    <property type="entry name" value="TRYPTOPHAN SYNTHASE ALPHA CHAIN, CHLOROPLASTIC"/>
    <property type="match status" value="1"/>
</dbReference>
<keyword evidence="6" id="KW-0057">Aromatic amino acid biosynthesis</keyword>
<evidence type="ECO:0000256" key="8">
    <source>
        <dbReference type="ARBA" id="ARBA00049047"/>
    </source>
</evidence>
<evidence type="ECO:0000256" key="1">
    <source>
        <dbReference type="ARBA" id="ARBA00004733"/>
    </source>
</evidence>
<dbReference type="Gene3D" id="3.20.20.70">
    <property type="entry name" value="Aldolase class I"/>
    <property type="match status" value="1"/>
</dbReference>
<dbReference type="UniPathway" id="UPA00035">
    <property type="reaction ID" value="UER00044"/>
</dbReference>
<dbReference type="InterPro" id="IPR002028">
    <property type="entry name" value="Trp_synthase_suA"/>
</dbReference>
<feature type="non-terminal residue" evidence="9">
    <location>
        <position position="1"/>
    </location>
</feature>
<dbReference type="NCBIfam" id="TIGR00262">
    <property type="entry name" value="trpA"/>
    <property type="match status" value="1"/>
</dbReference>
<dbReference type="SUPFAM" id="SSF51366">
    <property type="entry name" value="Ribulose-phoshate binding barrel"/>
    <property type="match status" value="1"/>
</dbReference>
<dbReference type="InterPro" id="IPR013785">
    <property type="entry name" value="Aldolase_TIM"/>
</dbReference>
<organism evidence="9">
    <name type="scientific">human gut metagenome</name>
    <dbReference type="NCBI Taxonomy" id="408170"/>
    <lineage>
        <taxon>unclassified sequences</taxon>
        <taxon>metagenomes</taxon>
        <taxon>organismal metagenomes</taxon>
    </lineage>
</organism>
<comment type="catalytic activity">
    <reaction evidence="8">
        <text>(1S,2R)-1-C-(indol-3-yl)glycerol 3-phosphate + L-serine = D-glyceraldehyde 3-phosphate + L-tryptophan + H2O</text>
        <dbReference type="Rhea" id="RHEA:10532"/>
        <dbReference type="ChEBI" id="CHEBI:15377"/>
        <dbReference type="ChEBI" id="CHEBI:33384"/>
        <dbReference type="ChEBI" id="CHEBI:57912"/>
        <dbReference type="ChEBI" id="CHEBI:58866"/>
        <dbReference type="ChEBI" id="CHEBI:59776"/>
        <dbReference type="EC" id="4.2.1.20"/>
    </reaction>
</comment>
<evidence type="ECO:0000256" key="5">
    <source>
        <dbReference type="ARBA" id="ARBA00022822"/>
    </source>
</evidence>